<dbReference type="GO" id="GO:0016747">
    <property type="term" value="F:acyltransferase activity, transferring groups other than amino-acyl groups"/>
    <property type="evidence" value="ECO:0007669"/>
    <property type="project" value="InterPro"/>
</dbReference>
<comment type="caution">
    <text evidence="3">The sequence shown here is derived from an EMBL/GenBank/DDBJ whole genome shotgun (WGS) entry which is preliminary data.</text>
</comment>
<protein>
    <recommendedName>
        <fullName evidence="2">FAE domain-containing protein</fullName>
    </recommendedName>
</protein>
<evidence type="ECO:0000313" key="4">
    <source>
        <dbReference type="Proteomes" id="UP001054889"/>
    </source>
</evidence>
<feature type="domain" description="FAE" evidence="2">
    <location>
        <begin position="81"/>
        <end position="124"/>
    </location>
</feature>
<evidence type="ECO:0000259" key="2">
    <source>
        <dbReference type="Pfam" id="PF08392"/>
    </source>
</evidence>
<accession>A0AAV5DQJ0</accession>
<keyword evidence="4" id="KW-1185">Reference proteome</keyword>
<dbReference type="AlphaFoldDB" id="A0AAV5DQJ0"/>
<keyword evidence="1" id="KW-0472">Membrane</keyword>
<sequence>MMSLPAANLKRLSNGAYRLCLSAGNLIATTTFLLATTVLFVVGIGLHHAEHYLLFAGLWRREPAAAVLEKAPRTGACWNGRSGLGEEPSVRPALRYIPPDQSLRSALEEAELVIFSAVDALFAKLASS</sequence>
<evidence type="ECO:0000313" key="3">
    <source>
        <dbReference type="EMBL" id="GJN12924.1"/>
    </source>
</evidence>
<proteinExistence type="predicted"/>
<reference evidence="3" key="2">
    <citation type="submission" date="2021-12" db="EMBL/GenBank/DDBJ databases">
        <title>Resequencing data analysis of finger millet.</title>
        <authorList>
            <person name="Hatakeyama M."/>
            <person name="Aluri S."/>
            <person name="Balachadran M.T."/>
            <person name="Sivarajan S.R."/>
            <person name="Poveda L."/>
            <person name="Shimizu-Inatsugi R."/>
            <person name="Schlapbach R."/>
            <person name="Sreeman S.M."/>
            <person name="Shimizu K.K."/>
        </authorList>
    </citation>
    <scope>NUCLEOTIDE SEQUENCE</scope>
</reference>
<feature type="transmembrane region" description="Helical" evidence="1">
    <location>
        <begin position="21"/>
        <end position="46"/>
    </location>
</feature>
<dbReference type="EMBL" id="BQKI01000028">
    <property type="protein sequence ID" value="GJN12924.1"/>
    <property type="molecule type" value="Genomic_DNA"/>
</dbReference>
<keyword evidence="1" id="KW-1133">Transmembrane helix</keyword>
<gene>
    <name evidence="3" type="primary">ga31251</name>
    <name evidence="3" type="ORF">PR202_ga31251</name>
</gene>
<dbReference type="InterPro" id="IPR013601">
    <property type="entry name" value="FAE1_typ3_polyketide_synth"/>
</dbReference>
<dbReference type="GO" id="GO:0006633">
    <property type="term" value="P:fatty acid biosynthetic process"/>
    <property type="evidence" value="ECO:0007669"/>
    <property type="project" value="InterPro"/>
</dbReference>
<dbReference type="Proteomes" id="UP001054889">
    <property type="component" value="Unassembled WGS sequence"/>
</dbReference>
<reference evidence="3" key="1">
    <citation type="journal article" date="2018" name="DNA Res.">
        <title>Multiple hybrid de novo genome assembly of finger millet, an orphan allotetraploid crop.</title>
        <authorList>
            <person name="Hatakeyama M."/>
            <person name="Aluri S."/>
            <person name="Balachadran M.T."/>
            <person name="Sivarajan S.R."/>
            <person name="Patrignani A."/>
            <person name="Gruter S."/>
            <person name="Poveda L."/>
            <person name="Shimizu-Inatsugi R."/>
            <person name="Baeten J."/>
            <person name="Francoijs K.J."/>
            <person name="Nataraja K.N."/>
            <person name="Reddy Y.A.N."/>
            <person name="Phadnis S."/>
            <person name="Ravikumar R.L."/>
            <person name="Schlapbach R."/>
            <person name="Sreeman S.M."/>
            <person name="Shimizu K.K."/>
        </authorList>
    </citation>
    <scope>NUCLEOTIDE SEQUENCE</scope>
</reference>
<organism evidence="3 4">
    <name type="scientific">Eleusine coracana subsp. coracana</name>
    <dbReference type="NCBI Taxonomy" id="191504"/>
    <lineage>
        <taxon>Eukaryota</taxon>
        <taxon>Viridiplantae</taxon>
        <taxon>Streptophyta</taxon>
        <taxon>Embryophyta</taxon>
        <taxon>Tracheophyta</taxon>
        <taxon>Spermatophyta</taxon>
        <taxon>Magnoliopsida</taxon>
        <taxon>Liliopsida</taxon>
        <taxon>Poales</taxon>
        <taxon>Poaceae</taxon>
        <taxon>PACMAD clade</taxon>
        <taxon>Chloridoideae</taxon>
        <taxon>Cynodonteae</taxon>
        <taxon>Eleusininae</taxon>
        <taxon>Eleusine</taxon>
    </lineage>
</organism>
<name>A0AAV5DQJ0_ELECO</name>
<dbReference type="GO" id="GO:0016020">
    <property type="term" value="C:membrane"/>
    <property type="evidence" value="ECO:0007669"/>
    <property type="project" value="InterPro"/>
</dbReference>
<keyword evidence="1" id="KW-0812">Transmembrane</keyword>
<evidence type="ECO:0000256" key="1">
    <source>
        <dbReference type="SAM" id="Phobius"/>
    </source>
</evidence>
<dbReference type="Pfam" id="PF08392">
    <property type="entry name" value="FAE1_CUT1_RppA"/>
    <property type="match status" value="1"/>
</dbReference>